<dbReference type="OrthoDB" id="5986823at2759"/>
<dbReference type="OMA" id="ICGLTEC"/>
<evidence type="ECO:0000313" key="3">
    <source>
        <dbReference type="Proteomes" id="UP000031668"/>
    </source>
</evidence>
<dbReference type="InterPro" id="IPR041588">
    <property type="entry name" value="Integrase_H2C2"/>
</dbReference>
<dbReference type="FunFam" id="1.10.340.70:FF:000001">
    <property type="entry name" value="Retrovirus-related Pol polyprotein from transposon gypsy-like Protein"/>
    <property type="match status" value="1"/>
</dbReference>
<dbReference type="Gene3D" id="1.10.340.70">
    <property type="match status" value="1"/>
</dbReference>
<dbReference type="FunFam" id="3.30.420.10:FF:000032">
    <property type="entry name" value="Retrovirus-related Pol polyprotein from transposon 297-like Protein"/>
    <property type="match status" value="1"/>
</dbReference>
<dbReference type="Pfam" id="PF17921">
    <property type="entry name" value="Integrase_H2C2"/>
    <property type="match status" value="1"/>
</dbReference>
<evidence type="ECO:0000259" key="1">
    <source>
        <dbReference type="PROSITE" id="PS50994"/>
    </source>
</evidence>
<dbReference type="InterPro" id="IPR036397">
    <property type="entry name" value="RNaseH_sf"/>
</dbReference>
<dbReference type="AlphaFoldDB" id="A0A0C2IAF7"/>
<sequence length="298" mass="34393">MIRNPSQQGFKRKRENKLKILDDVLYFTRKDGTLLAVVPQTSRNDLIKTYHEVDGGHSGIDKTFNIIRNKFYWPNMYNNVYHIVSSCDICQKIKKPTYPHKARLIPIIPSSKFESWQTDILGPLPSATTGNRYVIIFIDQFTKWVEAFAFETIDAETVIKCLTYVISRFGVPKRLHSDQGPQYESHKLTEFCNALNIIKSHSSVYHPEGNGLAERAIQTFKQKLKALVNGNPDSWDEKIEEVLWAMRNTYGKATGYTPAELVFRNYEILMNSNENIYDKQSISSSLIIKLIFIKGPRF</sequence>
<organism evidence="2 3">
    <name type="scientific">Thelohanellus kitauei</name>
    <name type="common">Myxosporean</name>
    <dbReference type="NCBI Taxonomy" id="669202"/>
    <lineage>
        <taxon>Eukaryota</taxon>
        <taxon>Metazoa</taxon>
        <taxon>Cnidaria</taxon>
        <taxon>Myxozoa</taxon>
        <taxon>Myxosporea</taxon>
        <taxon>Bivalvulida</taxon>
        <taxon>Platysporina</taxon>
        <taxon>Myxobolidae</taxon>
        <taxon>Thelohanellus</taxon>
    </lineage>
</organism>
<dbReference type="PANTHER" id="PTHR37984">
    <property type="entry name" value="PROTEIN CBG26694"/>
    <property type="match status" value="1"/>
</dbReference>
<dbReference type="GO" id="GO:0003676">
    <property type="term" value="F:nucleic acid binding"/>
    <property type="evidence" value="ECO:0007669"/>
    <property type="project" value="InterPro"/>
</dbReference>
<name>A0A0C2IAF7_THEKT</name>
<dbReference type="PROSITE" id="PS50994">
    <property type="entry name" value="INTEGRASE"/>
    <property type="match status" value="1"/>
</dbReference>
<gene>
    <name evidence="2" type="ORF">RF11_03350</name>
</gene>
<keyword evidence="3" id="KW-1185">Reference proteome</keyword>
<dbReference type="Proteomes" id="UP000031668">
    <property type="component" value="Unassembled WGS sequence"/>
</dbReference>
<dbReference type="InterPro" id="IPR050951">
    <property type="entry name" value="Retrovirus_Pol_polyprotein"/>
</dbReference>
<protein>
    <submittedName>
        <fullName evidence="2">Pro-Pol polyprotein</fullName>
    </submittedName>
</protein>
<comment type="caution">
    <text evidence="2">The sequence shown here is derived from an EMBL/GenBank/DDBJ whole genome shotgun (WGS) entry which is preliminary data.</text>
</comment>
<dbReference type="GO" id="GO:0015074">
    <property type="term" value="P:DNA integration"/>
    <property type="evidence" value="ECO:0007669"/>
    <property type="project" value="InterPro"/>
</dbReference>
<dbReference type="PANTHER" id="PTHR37984:SF5">
    <property type="entry name" value="PROTEIN NYNRIN-LIKE"/>
    <property type="match status" value="1"/>
</dbReference>
<reference evidence="2 3" key="1">
    <citation type="journal article" date="2014" name="Genome Biol. Evol.">
        <title>The genome of the myxosporean Thelohanellus kitauei shows adaptations to nutrient acquisition within its fish host.</title>
        <authorList>
            <person name="Yang Y."/>
            <person name="Xiong J."/>
            <person name="Zhou Z."/>
            <person name="Huo F."/>
            <person name="Miao W."/>
            <person name="Ran C."/>
            <person name="Liu Y."/>
            <person name="Zhang J."/>
            <person name="Feng J."/>
            <person name="Wang M."/>
            <person name="Wang M."/>
            <person name="Wang L."/>
            <person name="Yao B."/>
        </authorList>
    </citation>
    <scope>NUCLEOTIDE SEQUENCE [LARGE SCALE GENOMIC DNA]</scope>
    <source>
        <strain evidence="2">Wuqing</strain>
    </source>
</reference>
<dbReference type="EMBL" id="JWZT01005018">
    <property type="protein sequence ID" value="KII62308.1"/>
    <property type="molecule type" value="Genomic_DNA"/>
</dbReference>
<proteinExistence type="predicted"/>
<dbReference type="SUPFAM" id="SSF53098">
    <property type="entry name" value="Ribonuclease H-like"/>
    <property type="match status" value="1"/>
</dbReference>
<feature type="domain" description="Integrase catalytic" evidence="1">
    <location>
        <begin position="105"/>
        <end position="266"/>
    </location>
</feature>
<dbReference type="Gene3D" id="3.30.420.10">
    <property type="entry name" value="Ribonuclease H-like superfamily/Ribonuclease H"/>
    <property type="match status" value="1"/>
</dbReference>
<dbReference type="InterPro" id="IPR012337">
    <property type="entry name" value="RNaseH-like_sf"/>
</dbReference>
<dbReference type="Pfam" id="PF00665">
    <property type="entry name" value="rve"/>
    <property type="match status" value="1"/>
</dbReference>
<accession>A0A0C2IAF7</accession>
<dbReference type="InterPro" id="IPR001584">
    <property type="entry name" value="Integrase_cat-core"/>
</dbReference>
<evidence type="ECO:0000313" key="2">
    <source>
        <dbReference type="EMBL" id="KII62308.1"/>
    </source>
</evidence>